<dbReference type="PaxDb" id="3880-AES61938"/>
<keyword evidence="1" id="KW-0812">Transmembrane</keyword>
<dbReference type="EMBL" id="CM001217">
    <property type="protein sequence ID" value="AES61938.1"/>
    <property type="molecule type" value="Genomic_DNA"/>
</dbReference>
<proteinExistence type="predicted"/>
<reference evidence="2" key="3">
    <citation type="submission" date="2015-04" db="UniProtKB">
        <authorList>
            <consortium name="EnsemblPlants"/>
        </authorList>
    </citation>
    <scope>IDENTIFICATION</scope>
    <source>
        <strain evidence="2">cv. Jemalong A17</strain>
    </source>
</reference>
<dbReference type="Proteomes" id="UP000002051">
    <property type="component" value="Unassembled WGS sequence"/>
</dbReference>
<accession>G7I412</accession>
<evidence type="ECO:0000313" key="1">
    <source>
        <dbReference type="EMBL" id="AES61938.1"/>
    </source>
</evidence>
<dbReference type="HOGENOM" id="CLU_3071667_0_0_1"/>
<name>G7I412_MEDTR</name>
<organism evidence="1 3">
    <name type="scientific">Medicago truncatula</name>
    <name type="common">Barrel medic</name>
    <name type="synonym">Medicago tribuloides</name>
    <dbReference type="NCBI Taxonomy" id="3880"/>
    <lineage>
        <taxon>Eukaryota</taxon>
        <taxon>Viridiplantae</taxon>
        <taxon>Streptophyta</taxon>
        <taxon>Embryophyta</taxon>
        <taxon>Tracheophyta</taxon>
        <taxon>Spermatophyta</taxon>
        <taxon>Magnoliopsida</taxon>
        <taxon>eudicotyledons</taxon>
        <taxon>Gunneridae</taxon>
        <taxon>Pentapetalae</taxon>
        <taxon>rosids</taxon>
        <taxon>fabids</taxon>
        <taxon>Fabales</taxon>
        <taxon>Fabaceae</taxon>
        <taxon>Papilionoideae</taxon>
        <taxon>50 kb inversion clade</taxon>
        <taxon>NPAAA clade</taxon>
        <taxon>Hologalegina</taxon>
        <taxon>IRL clade</taxon>
        <taxon>Trifolieae</taxon>
        <taxon>Medicago</taxon>
    </lineage>
</organism>
<dbReference type="AlphaFoldDB" id="G7I412"/>
<gene>
    <name evidence="1" type="ordered locus">MTR_1g090600</name>
</gene>
<keyword evidence="1" id="KW-0472">Membrane</keyword>
<protein>
    <submittedName>
        <fullName evidence="1">Transmembrane protein, putative</fullName>
    </submittedName>
</protein>
<sequence length="53" mass="5928">MTLNLEFVGLFVLTSVPVYALSFFKALSGIISLIESIFNKIFWAGCEVNRKIS</sequence>
<evidence type="ECO:0000313" key="3">
    <source>
        <dbReference type="Proteomes" id="UP000002051"/>
    </source>
</evidence>
<keyword evidence="3" id="KW-1185">Reference proteome</keyword>
<evidence type="ECO:0000313" key="2">
    <source>
        <dbReference type="EnsemblPlants" id="AES61938"/>
    </source>
</evidence>
<dbReference type="EnsemblPlants" id="AES61938">
    <property type="protein sequence ID" value="AES61938"/>
    <property type="gene ID" value="MTR_1g090600"/>
</dbReference>
<reference evidence="1 3" key="2">
    <citation type="journal article" date="2014" name="BMC Genomics">
        <title>An improved genome release (version Mt4.0) for the model legume Medicago truncatula.</title>
        <authorList>
            <person name="Tang H."/>
            <person name="Krishnakumar V."/>
            <person name="Bidwell S."/>
            <person name="Rosen B."/>
            <person name="Chan A."/>
            <person name="Zhou S."/>
            <person name="Gentzbittel L."/>
            <person name="Childs K.L."/>
            <person name="Yandell M."/>
            <person name="Gundlach H."/>
            <person name="Mayer K.F."/>
            <person name="Schwartz D.C."/>
            <person name="Town C.D."/>
        </authorList>
    </citation>
    <scope>GENOME REANNOTATION</scope>
    <source>
        <strain evidence="2 3">cv. Jemalong A17</strain>
    </source>
</reference>
<reference evidence="1 3" key="1">
    <citation type="journal article" date="2011" name="Nature">
        <title>The Medicago genome provides insight into the evolution of rhizobial symbioses.</title>
        <authorList>
            <person name="Young N.D."/>
            <person name="Debelle F."/>
            <person name="Oldroyd G.E."/>
            <person name="Geurts R."/>
            <person name="Cannon S.B."/>
            <person name="Udvardi M.K."/>
            <person name="Benedito V.A."/>
            <person name="Mayer K.F."/>
            <person name="Gouzy J."/>
            <person name="Schoof H."/>
            <person name="Van de Peer Y."/>
            <person name="Proost S."/>
            <person name="Cook D.R."/>
            <person name="Meyers B.C."/>
            <person name="Spannagl M."/>
            <person name="Cheung F."/>
            <person name="De Mita S."/>
            <person name="Krishnakumar V."/>
            <person name="Gundlach H."/>
            <person name="Zhou S."/>
            <person name="Mudge J."/>
            <person name="Bharti A.K."/>
            <person name="Murray J.D."/>
            <person name="Naoumkina M.A."/>
            <person name="Rosen B."/>
            <person name="Silverstein K.A."/>
            <person name="Tang H."/>
            <person name="Rombauts S."/>
            <person name="Zhao P.X."/>
            <person name="Zhou P."/>
            <person name="Barbe V."/>
            <person name="Bardou P."/>
            <person name="Bechner M."/>
            <person name="Bellec A."/>
            <person name="Berger A."/>
            <person name="Berges H."/>
            <person name="Bidwell S."/>
            <person name="Bisseling T."/>
            <person name="Choisne N."/>
            <person name="Couloux A."/>
            <person name="Denny R."/>
            <person name="Deshpande S."/>
            <person name="Dai X."/>
            <person name="Doyle J.J."/>
            <person name="Dudez A.M."/>
            <person name="Farmer A.D."/>
            <person name="Fouteau S."/>
            <person name="Franken C."/>
            <person name="Gibelin C."/>
            <person name="Gish J."/>
            <person name="Goldstein S."/>
            <person name="Gonzalez A.J."/>
            <person name="Green P.J."/>
            <person name="Hallab A."/>
            <person name="Hartog M."/>
            <person name="Hua A."/>
            <person name="Humphray S.J."/>
            <person name="Jeong D.H."/>
            <person name="Jing Y."/>
            <person name="Jocker A."/>
            <person name="Kenton S.M."/>
            <person name="Kim D.J."/>
            <person name="Klee K."/>
            <person name="Lai H."/>
            <person name="Lang C."/>
            <person name="Lin S."/>
            <person name="Macmil S.L."/>
            <person name="Magdelenat G."/>
            <person name="Matthews L."/>
            <person name="McCorrison J."/>
            <person name="Monaghan E.L."/>
            <person name="Mun J.H."/>
            <person name="Najar F.Z."/>
            <person name="Nicholson C."/>
            <person name="Noirot C."/>
            <person name="O'Bleness M."/>
            <person name="Paule C.R."/>
            <person name="Poulain J."/>
            <person name="Prion F."/>
            <person name="Qin B."/>
            <person name="Qu C."/>
            <person name="Retzel E.F."/>
            <person name="Riddle C."/>
            <person name="Sallet E."/>
            <person name="Samain S."/>
            <person name="Samson N."/>
            <person name="Sanders I."/>
            <person name="Saurat O."/>
            <person name="Scarpelli C."/>
            <person name="Schiex T."/>
            <person name="Segurens B."/>
            <person name="Severin A.J."/>
            <person name="Sherrier D.J."/>
            <person name="Shi R."/>
            <person name="Sims S."/>
            <person name="Singer S.R."/>
            <person name="Sinharoy S."/>
            <person name="Sterck L."/>
            <person name="Viollet A."/>
            <person name="Wang B.B."/>
            <person name="Wang K."/>
            <person name="Wang M."/>
            <person name="Wang X."/>
            <person name="Warfsmann J."/>
            <person name="Weissenbach J."/>
            <person name="White D.D."/>
            <person name="White J.D."/>
            <person name="Wiley G.B."/>
            <person name="Wincker P."/>
            <person name="Xing Y."/>
            <person name="Yang L."/>
            <person name="Yao Z."/>
            <person name="Ying F."/>
            <person name="Zhai J."/>
            <person name="Zhou L."/>
            <person name="Zuber A."/>
            <person name="Denarie J."/>
            <person name="Dixon R.A."/>
            <person name="May G.D."/>
            <person name="Schwartz D.C."/>
            <person name="Rogers J."/>
            <person name="Quetier F."/>
            <person name="Town C.D."/>
            <person name="Roe B.A."/>
        </authorList>
    </citation>
    <scope>NUCLEOTIDE SEQUENCE [LARGE SCALE GENOMIC DNA]</scope>
    <source>
        <strain evidence="1">A17</strain>
        <strain evidence="2 3">cv. Jemalong A17</strain>
    </source>
</reference>